<comment type="subcellular location">
    <subcellularLocation>
        <location evidence="2">Mitochondrion</location>
    </subcellularLocation>
</comment>
<evidence type="ECO:0000256" key="8">
    <source>
        <dbReference type="ARBA" id="ARBA00022842"/>
    </source>
</evidence>
<dbReference type="FunFam" id="3.40.570.10:FF:000002">
    <property type="entry name" value="Endonuclease G, mitochondrial"/>
    <property type="match status" value="1"/>
</dbReference>
<name>A0AAN9TJ94_9HEMI</name>
<keyword evidence="6 14" id="KW-0255">Endonuclease</keyword>
<keyword evidence="5 13" id="KW-0479">Metal-binding</keyword>
<evidence type="ECO:0000259" key="15">
    <source>
        <dbReference type="SMART" id="SM00477"/>
    </source>
</evidence>
<dbReference type="GO" id="GO:0046872">
    <property type="term" value="F:metal ion binding"/>
    <property type="evidence" value="ECO:0007669"/>
    <property type="project" value="UniProtKB-KW"/>
</dbReference>
<dbReference type="InterPro" id="IPR018524">
    <property type="entry name" value="DNA/RNA_endonuclease_AS"/>
</dbReference>
<feature type="domain" description="DNA/RNA non-specific endonuclease/pyrophosphatase/phosphodiesterase" evidence="16">
    <location>
        <begin position="140"/>
        <end position="351"/>
    </location>
</feature>
<evidence type="ECO:0000256" key="4">
    <source>
        <dbReference type="ARBA" id="ARBA00022722"/>
    </source>
</evidence>
<dbReference type="GO" id="GO:0005634">
    <property type="term" value="C:nucleus"/>
    <property type="evidence" value="ECO:0007669"/>
    <property type="project" value="TreeGrafter"/>
</dbReference>
<accession>A0AAN9TJ94</accession>
<dbReference type="InterPro" id="IPR040255">
    <property type="entry name" value="Non-specific_endonuclease"/>
</dbReference>
<dbReference type="EC" id="3.1.30.-" evidence="14"/>
<evidence type="ECO:0000256" key="5">
    <source>
        <dbReference type="ARBA" id="ARBA00022723"/>
    </source>
</evidence>
<evidence type="ECO:0000313" key="18">
    <source>
        <dbReference type="Proteomes" id="UP001367676"/>
    </source>
</evidence>
<sequence>MRWMNRDREGCEGWIEQTAEPETILLNRVGSLLVEPDLRVLMFFKSLRTFKSSVLPTGLLSTAGVVGFLLGKSLEKSKQETSEIPSAIRNVPAFPLFSTVSAAEPAPMEKPVQNFSSGDKLNRTSQIMKFGFPGLDNVRSFQDFVLSYDQRNRIAHWVFEHLRADRLTKNKDINRQKCDFKEDPSVHSFFRSTNQDYKRSGYDRGHLAAAGNHRVSQEHIDETFYLTNIAPQVGPGFNRDAWNDLEKYVRKLARIHNNVYVCTGPLFLPMKENNGKTYVKYEVIGSNHVAVPTHFFKVIVMENDENNLEMESYVMPNKAIESGTPLHVFQVPPESIERASGLLFFNRLSRSRLKRINNKTL</sequence>
<dbReference type="Gene3D" id="3.40.570.10">
    <property type="entry name" value="Extracellular Endonuclease, subunit A"/>
    <property type="match status" value="1"/>
</dbReference>
<keyword evidence="7 14" id="KW-0378">Hydrolase</keyword>
<dbReference type="InterPro" id="IPR044929">
    <property type="entry name" value="DNA/RNA_non-sp_Endonuclease_sf"/>
</dbReference>
<evidence type="ECO:0000256" key="6">
    <source>
        <dbReference type="ARBA" id="ARBA00022759"/>
    </source>
</evidence>
<keyword evidence="10" id="KW-0496">Mitochondrion</keyword>
<evidence type="ECO:0000313" key="17">
    <source>
        <dbReference type="EMBL" id="KAK7597760.1"/>
    </source>
</evidence>
<dbReference type="GO" id="GO:0004521">
    <property type="term" value="F:RNA endonuclease activity"/>
    <property type="evidence" value="ECO:0007669"/>
    <property type="project" value="TreeGrafter"/>
</dbReference>
<comment type="caution">
    <text evidence="17">The sequence shown here is derived from an EMBL/GenBank/DDBJ whole genome shotgun (WGS) entry which is preliminary data.</text>
</comment>
<dbReference type="GO" id="GO:0000014">
    <property type="term" value="F:single-stranded DNA endodeoxyribonuclease activity"/>
    <property type="evidence" value="ECO:0007669"/>
    <property type="project" value="TreeGrafter"/>
</dbReference>
<keyword evidence="8" id="KW-0460">Magnesium</keyword>
<dbReference type="PROSITE" id="PS01070">
    <property type="entry name" value="NUCLEASE_NON_SPEC"/>
    <property type="match status" value="1"/>
</dbReference>
<feature type="domain" description="ENPP1-3/EXOG-like endonuclease/phosphodiesterase" evidence="15">
    <location>
        <begin position="141"/>
        <end position="351"/>
    </location>
</feature>
<evidence type="ECO:0000256" key="14">
    <source>
        <dbReference type="RuleBase" id="RU366055"/>
    </source>
</evidence>
<evidence type="ECO:0000259" key="16">
    <source>
        <dbReference type="SMART" id="SM00892"/>
    </source>
</evidence>
<dbReference type="InterPro" id="IPR020821">
    <property type="entry name" value="ENPP1-3/EXOG-like_nuc-like"/>
</dbReference>
<keyword evidence="11" id="KW-1015">Disulfide bond</keyword>
<keyword evidence="9" id="KW-0809">Transit peptide</keyword>
<gene>
    <name evidence="17" type="ORF">V9T40_009985</name>
</gene>
<dbReference type="SMART" id="SM00892">
    <property type="entry name" value="Endonuclease_NS"/>
    <property type="match status" value="1"/>
</dbReference>
<dbReference type="SUPFAM" id="SSF54060">
    <property type="entry name" value="His-Me finger endonucleases"/>
    <property type="match status" value="1"/>
</dbReference>
<evidence type="ECO:0000256" key="10">
    <source>
        <dbReference type="ARBA" id="ARBA00023128"/>
    </source>
</evidence>
<comment type="similarity">
    <text evidence="3 14">Belongs to the DNA/RNA non-specific endonuclease family.</text>
</comment>
<keyword evidence="18" id="KW-1185">Reference proteome</keyword>
<dbReference type="GO" id="GO:0006309">
    <property type="term" value="P:apoptotic DNA fragmentation"/>
    <property type="evidence" value="ECO:0007669"/>
    <property type="project" value="TreeGrafter"/>
</dbReference>
<evidence type="ECO:0000256" key="3">
    <source>
        <dbReference type="ARBA" id="ARBA00010052"/>
    </source>
</evidence>
<evidence type="ECO:0000256" key="2">
    <source>
        <dbReference type="ARBA" id="ARBA00004173"/>
    </source>
</evidence>
<dbReference type="InterPro" id="IPR044925">
    <property type="entry name" value="His-Me_finger_sf"/>
</dbReference>
<proteinExistence type="inferred from homology"/>
<evidence type="ECO:0000256" key="7">
    <source>
        <dbReference type="ARBA" id="ARBA00022801"/>
    </source>
</evidence>
<dbReference type="GO" id="GO:0005743">
    <property type="term" value="C:mitochondrial inner membrane"/>
    <property type="evidence" value="ECO:0007669"/>
    <property type="project" value="TreeGrafter"/>
</dbReference>
<dbReference type="PANTHER" id="PTHR13966">
    <property type="entry name" value="ENDONUCLEASE RELATED"/>
    <property type="match status" value="1"/>
</dbReference>
<dbReference type="EMBL" id="JBBCAQ010000017">
    <property type="protein sequence ID" value="KAK7597760.1"/>
    <property type="molecule type" value="Genomic_DNA"/>
</dbReference>
<dbReference type="Proteomes" id="UP001367676">
    <property type="component" value="Unassembled WGS sequence"/>
</dbReference>
<dbReference type="Pfam" id="PF01223">
    <property type="entry name" value="Endonuclease_NS"/>
    <property type="match status" value="1"/>
</dbReference>
<comment type="cofactor">
    <cofactor evidence="1 14">
        <name>Mg(2+)</name>
        <dbReference type="ChEBI" id="CHEBI:18420"/>
    </cofactor>
</comment>
<reference evidence="17 18" key="1">
    <citation type="submission" date="2024-03" db="EMBL/GenBank/DDBJ databases">
        <title>Adaptation during the transition from Ophiocordyceps entomopathogen to insect associate is accompanied by gene loss and intensified selection.</title>
        <authorList>
            <person name="Ward C.M."/>
            <person name="Onetto C.A."/>
            <person name="Borneman A.R."/>
        </authorList>
    </citation>
    <scope>NUCLEOTIDE SEQUENCE [LARGE SCALE GENOMIC DNA]</scope>
    <source>
        <strain evidence="17">AWRI1</strain>
        <tissue evidence="17">Single Adult Female</tissue>
    </source>
</reference>
<dbReference type="GO" id="GO:0003676">
    <property type="term" value="F:nucleic acid binding"/>
    <property type="evidence" value="ECO:0007669"/>
    <property type="project" value="InterPro"/>
</dbReference>
<feature type="binding site" evidence="13">
    <location>
        <position position="238"/>
    </location>
    <ligand>
        <name>Mg(2+)</name>
        <dbReference type="ChEBI" id="CHEBI:18420"/>
        <note>catalytic</note>
    </ligand>
</feature>
<feature type="active site" description="Proton acceptor" evidence="12">
    <location>
        <position position="206"/>
    </location>
</feature>
<dbReference type="SMART" id="SM00477">
    <property type="entry name" value="NUC"/>
    <property type="match status" value="1"/>
</dbReference>
<protein>
    <recommendedName>
        <fullName evidence="14">Endonuclease</fullName>
        <ecNumber evidence="14">3.1.30.-</ecNumber>
    </recommendedName>
</protein>
<evidence type="ECO:0000256" key="13">
    <source>
        <dbReference type="PIRSR" id="PIRSR640255-2"/>
    </source>
</evidence>
<organism evidence="17 18">
    <name type="scientific">Parthenolecanium corni</name>
    <dbReference type="NCBI Taxonomy" id="536013"/>
    <lineage>
        <taxon>Eukaryota</taxon>
        <taxon>Metazoa</taxon>
        <taxon>Ecdysozoa</taxon>
        <taxon>Arthropoda</taxon>
        <taxon>Hexapoda</taxon>
        <taxon>Insecta</taxon>
        <taxon>Pterygota</taxon>
        <taxon>Neoptera</taxon>
        <taxon>Paraneoptera</taxon>
        <taxon>Hemiptera</taxon>
        <taxon>Sternorrhyncha</taxon>
        <taxon>Coccoidea</taxon>
        <taxon>Coccidae</taxon>
        <taxon>Parthenolecanium</taxon>
    </lineage>
</organism>
<evidence type="ECO:0000256" key="11">
    <source>
        <dbReference type="ARBA" id="ARBA00023157"/>
    </source>
</evidence>
<evidence type="ECO:0000256" key="9">
    <source>
        <dbReference type="ARBA" id="ARBA00022946"/>
    </source>
</evidence>
<evidence type="ECO:0000256" key="12">
    <source>
        <dbReference type="PIRSR" id="PIRSR640255-1"/>
    </source>
</evidence>
<evidence type="ECO:0000256" key="1">
    <source>
        <dbReference type="ARBA" id="ARBA00001946"/>
    </source>
</evidence>
<dbReference type="AlphaFoldDB" id="A0AAN9TJ94"/>
<keyword evidence="4 14" id="KW-0540">Nuclease</keyword>
<dbReference type="CDD" id="cd00091">
    <property type="entry name" value="NUC"/>
    <property type="match status" value="1"/>
</dbReference>
<dbReference type="PANTHER" id="PTHR13966:SF5">
    <property type="entry name" value="ENDONUCLEASE G, MITOCHONDRIAL"/>
    <property type="match status" value="1"/>
</dbReference>
<dbReference type="InterPro" id="IPR001604">
    <property type="entry name" value="Endo_G_ENPP1-like_dom"/>
</dbReference>